<keyword evidence="1" id="KW-0812">Transmembrane</keyword>
<dbReference type="EMBL" id="JH711576">
    <property type="protein sequence ID" value="EIW83095.1"/>
    <property type="molecule type" value="Genomic_DNA"/>
</dbReference>
<name>A0A5M3MWL5_CONPW</name>
<keyword evidence="4" id="KW-1185">Reference proteome</keyword>
<keyword evidence="1" id="KW-1133">Transmembrane helix</keyword>
<dbReference type="RefSeq" id="XP_007766949.1">
    <property type="nucleotide sequence ID" value="XM_007768759.1"/>
</dbReference>
<dbReference type="GeneID" id="19205055"/>
<dbReference type="Pfam" id="PF20152">
    <property type="entry name" value="DUF6534"/>
    <property type="match status" value="1"/>
</dbReference>
<feature type="transmembrane region" description="Helical" evidence="1">
    <location>
        <begin position="6"/>
        <end position="30"/>
    </location>
</feature>
<evidence type="ECO:0000256" key="1">
    <source>
        <dbReference type="SAM" id="Phobius"/>
    </source>
</evidence>
<dbReference type="Proteomes" id="UP000053558">
    <property type="component" value="Unassembled WGS sequence"/>
</dbReference>
<feature type="transmembrane region" description="Helical" evidence="1">
    <location>
        <begin position="42"/>
        <end position="66"/>
    </location>
</feature>
<evidence type="ECO:0000259" key="2">
    <source>
        <dbReference type="Pfam" id="PF20152"/>
    </source>
</evidence>
<evidence type="ECO:0000313" key="3">
    <source>
        <dbReference type="EMBL" id="EIW83095.1"/>
    </source>
</evidence>
<sequence>MGAYDNTIGVLLVGIIFNTYLYGLVTFQFIRYFQAKYDDAWIIKFMVLFLFVLDTVHSASVIYLAWFYTVQNFSNPAALAIAFWPLVFTPIATALAAFATQVFLGWRIWRLSKSTILFGVILALAIPSLGLGFACGIKSWIIYYLAEFGQIDSLVTSWLVMQVFVDTIITTALTVILSRSRTGFRKTDSVINQLIRGAIQTGLFAGLFSLGDLITFLRWPQTNLFGMFAIPIGRIYTNTLLDTLLSRRELREQMGNNSVNLESVHAYTPSHQRAPTSHARSVNVDILKEVEVVTVYDGERDYTNGDVKGQV</sequence>
<dbReference type="PANTHER" id="PTHR40465">
    <property type="entry name" value="CHROMOSOME 1, WHOLE GENOME SHOTGUN SEQUENCE"/>
    <property type="match status" value="1"/>
</dbReference>
<keyword evidence="1" id="KW-0472">Membrane</keyword>
<dbReference type="OMA" id="TYQFIVY"/>
<gene>
    <name evidence="3" type="ORF">CONPUDRAFT_164101</name>
</gene>
<comment type="caution">
    <text evidence="3">The sequence shown here is derived from an EMBL/GenBank/DDBJ whole genome shotgun (WGS) entry which is preliminary data.</text>
</comment>
<feature type="transmembrane region" description="Helical" evidence="1">
    <location>
        <begin position="116"/>
        <end position="146"/>
    </location>
</feature>
<evidence type="ECO:0000313" key="4">
    <source>
        <dbReference type="Proteomes" id="UP000053558"/>
    </source>
</evidence>
<feature type="transmembrane region" description="Helical" evidence="1">
    <location>
        <begin position="158"/>
        <end position="177"/>
    </location>
</feature>
<dbReference type="KEGG" id="cput:CONPUDRAFT_164101"/>
<feature type="transmembrane region" description="Helical" evidence="1">
    <location>
        <begin position="78"/>
        <end position="104"/>
    </location>
</feature>
<dbReference type="AlphaFoldDB" id="A0A5M3MWL5"/>
<reference evidence="4" key="1">
    <citation type="journal article" date="2012" name="Science">
        <title>The Paleozoic origin of enzymatic lignin decomposition reconstructed from 31 fungal genomes.</title>
        <authorList>
            <person name="Floudas D."/>
            <person name="Binder M."/>
            <person name="Riley R."/>
            <person name="Barry K."/>
            <person name="Blanchette R.A."/>
            <person name="Henrissat B."/>
            <person name="Martinez A.T."/>
            <person name="Otillar R."/>
            <person name="Spatafora J.W."/>
            <person name="Yadav J.S."/>
            <person name="Aerts A."/>
            <person name="Benoit I."/>
            <person name="Boyd A."/>
            <person name="Carlson A."/>
            <person name="Copeland A."/>
            <person name="Coutinho P.M."/>
            <person name="de Vries R.P."/>
            <person name="Ferreira P."/>
            <person name="Findley K."/>
            <person name="Foster B."/>
            <person name="Gaskell J."/>
            <person name="Glotzer D."/>
            <person name="Gorecki P."/>
            <person name="Heitman J."/>
            <person name="Hesse C."/>
            <person name="Hori C."/>
            <person name="Igarashi K."/>
            <person name="Jurgens J.A."/>
            <person name="Kallen N."/>
            <person name="Kersten P."/>
            <person name="Kohler A."/>
            <person name="Kuees U."/>
            <person name="Kumar T.K.A."/>
            <person name="Kuo A."/>
            <person name="LaButti K."/>
            <person name="Larrondo L.F."/>
            <person name="Lindquist E."/>
            <person name="Ling A."/>
            <person name="Lombard V."/>
            <person name="Lucas S."/>
            <person name="Lundell T."/>
            <person name="Martin R."/>
            <person name="McLaughlin D.J."/>
            <person name="Morgenstern I."/>
            <person name="Morin E."/>
            <person name="Murat C."/>
            <person name="Nagy L.G."/>
            <person name="Nolan M."/>
            <person name="Ohm R.A."/>
            <person name="Patyshakuliyeva A."/>
            <person name="Rokas A."/>
            <person name="Ruiz-Duenas F.J."/>
            <person name="Sabat G."/>
            <person name="Salamov A."/>
            <person name="Samejima M."/>
            <person name="Schmutz J."/>
            <person name="Slot J.C."/>
            <person name="St John F."/>
            <person name="Stenlid J."/>
            <person name="Sun H."/>
            <person name="Sun S."/>
            <person name="Syed K."/>
            <person name="Tsang A."/>
            <person name="Wiebenga A."/>
            <person name="Young D."/>
            <person name="Pisabarro A."/>
            <person name="Eastwood D.C."/>
            <person name="Martin F."/>
            <person name="Cullen D."/>
            <person name="Grigoriev I.V."/>
            <person name="Hibbett D.S."/>
        </authorList>
    </citation>
    <scope>NUCLEOTIDE SEQUENCE [LARGE SCALE GENOMIC DNA]</scope>
    <source>
        <strain evidence="4">RWD-64-598 SS2</strain>
    </source>
</reference>
<accession>A0A5M3MWL5</accession>
<proteinExistence type="predicted"/>
<organism evidence="3 4">
    <name type="scientific">Coniophora puteana (strain RWD-64-598)</name>
    <name type="common">Brown rot fungus</name>
    <dbReference type="NCBI Taxonomy" id="741705"/>
    <lineage>
        <taxon>Eukaryota</taxon>
        <taxon>Fungi</taxon>
        <taxon>Dikarya</taxon>
        <taxon>Basidiomycota</taxon>
        <taxon>Agaricomycotina</taxon>
        <taxon>Agaricomycetes</taxon>
        <taxon>Agaricomycetidae</taxon>
        <taxon>Boletales</taxon>
        <taxon>Coniophorineae</taxon>
        <taxon>Coniophoraceae</taxon>
        <taxon>Coniophora</taxon>
    </lineage>
</organism>
<dbReference type="OrthoDB" id="2562493at2759"/>
<feature type="transmembrane region" description="Helical" evidence="1">
    <location>
        <begin position="198"/>
        <end position="219"/>
    </location>
</feature>
<protein>
    <recommendedName>
        <fullName evidence="2">DUF6534 domain-containing protein</fullName>
    </recommendedName>
</protein>
<feature type="domain" description="DUF6534" evidence="2">
    <location>
        <begin position="163"/>
        <end position="248"/>
    </location>
</feature>
<dbReference type="PANTHER" id="PTHR40465:SF1">
    <property type="entry name" value="DUF6534 DOMAIN-CONTAINING PROTEIN"/>
    <property type="match status" value="1"/>
</dbReference>
<dbReference type="InterPro" id="IPR045339">
    <property type="entry name" value="DUF6534"/>
</dbReference>